<feature type="compositionally biased region" description="Basic residues" evidence="1">
    <location>
        <begin position="90"/>
        <end position="122"/>
    </location>
</feature>
<comment type="caution">
    <text evidence="2">The sequence shown here is derived from an EMBL/GenBank/DDBJ whole genome shotgun (WGS) entry which is preliminary data.</text>
</comment>
<evidence type="ECO:0000256" key="1">
    <source>
        <dbReference type="SAM" id="MobiDB-lite"/>
    </source>
</evidence>
<feature type="compositionally biased region" description="Basic and acidic residues" evidence="1">
    <location>
        <begin position="172"/>
        <end position="182"/>
    </location>
</feature>
<feature type="region of interest" description="Disordered" evidence="1">
    <location>
        <begin position="161"/>
        <end position="191"/>
    </location>
</feature>
<organism evidence="2 3">
    <name type="scientific">Panicum virgatum</name>
    <name type="common">Blackwell switchgrass</name>
    <dbReference type="NCBI Taxonomy" id="38727"/>
    <lineage>
        <taxon>Eukaryota</taxon>
        <taxon>Viridiplantae</taxon>
        <taxon>Streptophyta</taxon>
        <taxon>Embryophyta</taxon>
        <taxon>Tracheophyta</taxon>
        <taxon>Spermatophyta</taxon>
        <taxon>Magnoliopsida</taxon>
        <taxon>Liliopsida</taxon>
        <taxon>Poales</taxon>
        <taxon>Poaceae</taxon>
        <taxon>PACMAD clade</taxon>
        <taxon>Panicoideae</taxon>
        <taxon>Panicodae</taxon>
        <taxon>Paniceae</taxon>
        <taxon>Panicinae</taxon>
        <taxon>Panicum</taxon>
        <taxon>Panicum sect. Hiantes</taxon>
    </lineage>
</organism>
<protein>
    <submittedName>
        <fullName evidence="2">Uncharacterized protein</fullName>
    </submittedName>
</protein>
<reference evidence="2" key="1">
    <citation type="submission" date="2020-05" db="EMBL/GenBank/DDBJ databases">
        <title>WGS assembly of Panicum virgatum.</title>
        <authorList>
            <person name="Lovell J.T."/>
            <person name="Jenkins J."/>
            <person name="Shu S."/>
            <person name="Juenger T.E."/>
            <person name="Schmutz J."/>
        </authorList>
    </citation>
    <scope>NUCLEOTIDE SEQUENCE</scope>
    <source>
        <strain evidence="2">AP13</strain>
    </source>
</reference>
<evidence type="ECO:0000313" key="2">
    <source>
        <dbReference type="EMBL" id="KAG2570651.1"/>
    </source>
</evidence>
<sequence length="191" mass="20780">MDSRGGRSRSNGTNESYLLGCLEAGEGCGSRGLVRPAPSPAVPRPVRSTPRLGVRELQRGLSSGRSVLARGRGGTTPVSRSRRSSIGQRSGRRIRRCRGRSTQYRGRRRRRRRGSGLQARRRCGGIRADAPSTEVREGGADMDLACKHGTGVEAAGACKLGGRGWQRRARGDKRERGGRWDTDVDADVRED</sequence>
<dbReference type="EMBL" id="CM029049">
    <property type="protein sequence ID" value="KAG2570651.1"/>
    <property type="molecule type" value="Genomic_DNA"/>
</dbReference>
<proteinExistence type="predicted"/>
<evidence type="ECO:0000313" key="3">
    <source>
        <dbReference type="Proteomes" id="UP000823388"/>
    </source>
</evidence>
<dbReference type="Proteomes" id="UP000823388">
    <property type="component" value="Chromosome 7K"/>
</dbReference>
<accession>A0A8T0Q6Y4</accession>
<feature type="region of interest" description="Disordered" evidence="1">
    <location>
        <begin position="29"/>
        <end position="122"/>
    </location>
</feature>
<dbReference type="AlphaFoldDB" id="A0A8T0Q6Y4"/>
<gene>
    <name evidence="2" type="ORF">PVAP13_7KG077927</name>
</gene>
<name>A0A8T0Q6Y4_PANVG</name>
<keyword evidence="3" id="KW-1185">Reference proteome</keyword>